<sequence length="243" mass="26924">MAKLLVRLDSRNPEDRVDCLRDYMTDIPKSWPRQLVMQPLNCISFLLGLAILSATLGPFVTIAHRELLMVTGSKRVEVKLDLIVDKTSKNGEIRSNVLTGRRLGFGDAVTEHKGTNNAGSKTSSGEIKNYSTNSRAPSNLKDSSSSTTQAGTSTNRIKLEGSTSVIALSIPNPQHLRISALKHSSRNSNAGAKKELRDSVARSTLYKSNEDWKEKMLEASDEVLKFLNKDYHASPHKRRPIHN</sequence>
<evidence type="ECO:0000313" key="3">
    <source>
        <dbReference type="EMBL" id="WVZ79318.1"/>
    </source>
</evidence>
<protein>
    <submittedName>
        <fullName evidence="3">Uncharacterized protein</fullName>
    </submittedName>
</protein>
<dbReference type="EMBL" id="CP144750">
    <property type="protein sequence ID" value="WVZ79318.1"/>
    <property type="molecule type" value="Genomic_DNA"/>
</dbReference>
<gene>
    <name evidence="3" type="ORF">U9M48_026912</name>
</gene>
<dbReference type="AlphaFoldDB" id="A0AAQ3WYT9"/>
<keyword evidence="2" id="KW-0812">Transmembrane</keyword>
<evidence type="ECO:0000256" key="1">
    <source>
        <dbReference type="SAM" id="MobiDB-lite"/>
    </source>
</evidence>
<dbReference type="PANTHER" id="PTHR36313">
    <property type="entry name" value="ROOT MERISTEM GROWTH FACTOR 2"/>
    <property type="match status" value="1"/>
</dbReference>
<keyword evidence="4" id="KW-1185">Reference proteome</keyword>
<dbReference type="InterPro" id="IPR038804">
    <property type="entry name" value="RGF3"/>
</dbReference>
<feature type="region of interest" description="Disordered" evidence="1">
    <location>
        <begin position="108"/>
        <end position="156"/>
    </location>
</feature>
<feature type="transmembrane region" description="Helical" evidence="2">
    <location>
        <begin position="43"/>
        <end position="64"/>
    </location>
</feature>
<dbReference type="GO" id="GO:0008083">
    <property type="term" value="F:growth factor activity"/>
    <property type="evidence" value="ECO:0007669"/>
    <property type="project" value="InterPro"/>
</dbReference>
<keyword evidence="2" id="KW-0472">Membrane</keyword>
<accession>A0AAQ3WYT9</accession>
<organism evidence="3 4">
    <name type="scientific">Paspalum notatum var. saurae</name>
    <dbReference type="NCBI Taxonomy" id="547442"/>
    <lineage>
        <taxon>Eukaryota</taxon>
        <taxon>Viridiplantae</taxon>
        <taxon>Streptophyta</taxon>
        <taxon>Embryophyta</taxon>
        <taxon>Tracheophyta</taxon>
        <taxon>Spermatophyta</taxon>
        <taxon>Magnoliopsida</taxon>
        <taxon>Liliopsida</taxon>
        <taxon>Poales</taxon>
        <taxon>Poaceae</taxon>
        <taxon>PACMAD clade</taxon>
        <taxon>Panicoideae</taxon>
        <taxon>Andropogonodae</taxon>
        <taxon>Paspaleae</taxon>
        <taxon>Paspalinae</taxon>
        <taxon>Paspalum</taxon>
    </lineage>
</organism>
<dbReference type="GO" id="GO:0010082">
    <property type="term" value="P:regulation of root meristem growth"/>
    <property type="evidence" value="ECO:0007669"/>
    <property type="project" value="InterPro"/>
</dbReference>
<feature type="compositionally biased region" description="Polar residues" evidence="1">
    <location>
        <begin position="115"/>
        <end position="142"/>
    </location>
</feature>
<evidence type="ECO:0000313" key="4">
    <source>
        <dbReference type="Proteomes" id="UP001341281"/>
    </source>
</evidence>
<dbReference type="Proteomes" id="UP001341281">
    <property type="component" value="Chromosome 06"/>
</dbReference>
<evidence type="ECO:0000256" key="2">
    <source>
        <dbReference type="SAM" id="Phobius"/>
    </source>
</evidence>
<dbReference type="PANTHER" id="PTHR36313:SF7">
    <property type="entry name" value="OS09G0474600 PROTEIN"/>
    <property type="match status" value="1"/>
</dbReference>
<name>A0AAQ3WYT9_PASNO</name>
<feature type="compositionally biased region" description="Low complexity" evidence="1">
    <location>
        <begin position="143"/>
        <end position="154"/>
    </location>
</feature>
<reference evidence="3 4" key="1">
    <citation type="submission" date="2024-02" db="EMBL/GenBank/DDBJ databases">
        <title>High-quality chromosome-scale genome assembly of Pensacola bahiagrass (Paspalum notatum Flugge var. saurae).</title>
        <authorList>
            <person name="Vega J.M."/>
            <person name="Podio M."/>
            <person name="Orjuela J."/>
            <person name="Siena L.A."/>
            <person name="Pessino S.C."/>
            <person name="Combes M.C."/>
            <person name="Mariac C."/>
            <person name="Albertini E."/>
            <person name="Pupilli F."/>
            <person name="Ortiz J.P.A."/>
            <person name="Leblanc O."/>
        </authorList>
    </citation>
    <scope>NUCLEOTIDE SEQUENCE [LARGE SCALE GENOMIC DNA]</scope>
    <source>
        <strain evidence="3">R1</strain>
        <tissue evidence="3">Leaf</tissue>
    </source>
</reference>
<proteinExistence type="predicted"/>
<keyword evidence="2" id="KW-1133">Transmembrane helix</keyword>